<keyword evidence="8" id="KW-1185">Reference proteome</keyword>
<dbReference type="EMBL" id="CP029288">
    <property type="protein sequence ID" value="AWR96427.1"/>
    <property type="molecule type" value="Genomic_DNA"/>
</dbReference>
<dbReference type="Gene3D" id="1.20.1250.20">
    <property type="entry name" value="MFS general substrate transporter like domains"/>
    <property type="match status" value="1"/>
</dbReference>
<dbReference type="PROSITE" id="PS00217">
    <property type="entry name" value="SUGAR_TRANSPORT_2"/>
    <property type="match status" value="1"/>
</dbReference>
<reference evidence="7 8" key="1">
    <citation type="submission" date="2018-05" db="EMBL/GenBank/DDBJ databases">
        <title>Complete Genome Sequences of Extremely Thermoacidophilic, Metal-Mobilizing Type-Strain Members of the Archaeal Family Sulfolobaceae: Acidianus brierleyi DSM-1651T, Acidianus sulfidivorans DSM-18786T, Metallosphaera hakonensis DSM-7519T, and Metallosphaera prunae DSM-10039T.</title>
        <authorList>
            <person name="Counts J.A."/>
            <person name="Kelly R.M."/>
        </authorList>
    </citation>
    <scope>NUCLEOTIDE SEQUENCE [LARGE SCALE GENOMIC DNA]</scope>
    <source>
        <strain evidence="7 8">JP7</strain>
    </source>
</reference>
<dbReference type="AlphaFoldDB" id="A0A2U9IK59"/>
<evidence type="ECO:0000256" key="2">
    <source>
        <dbReference type="ARBA" id="ARBA00022692"/>
    </source>
</evidence>
<dbReference type="Pfam" id="PF00083">
    <property type="entry name" value="Sugar_tr"/>
    <property type="match status" value="1"/>
</dbReference>
<feature type="transmembrane region" description="Helical" evidence="5">
    <location>
        <begin position="45"/>
        <end position="66"/>
    </location>
</feature>
<feature type="transmembrane region" description="Helical" evidence="5">
    <location>
        <begin position="98"/>
        <end position="120"/>
    </location>
</feature>
<evidence type="ECO:0000256" key="4">
    <source>
        <dbReference type="ARBA" id="ARBA00023136"/>
    </source>
</evidence>
<dbReference type="KEGG" id="asul:DFR86_01930"/>
<accession>A0A2U9IK59</accession>
<proteinExistence type="predicted"/>
<comment type="subcellular location">
    <subcellularLocation>
        <location evidence="1">Membrane</location>
        <topology evidence="1">Multi-pass membrane protein</topology>
    </subcellularLocation>
</comment>
<feature type="transmembrane region" description="Helical" evidence="5">
    <location>
        <begin position="299"/>
        <end position="319"/>
    </location>
</feature>
<organism evidence="7 8">
    <name type="scientific">Acidianus sulfidivorans JP7</name>
    <dbReference type="NCBI Taxonomy" id="619593"/>
    <lineage>
        <taxon>Archaea</taxon>
        <taxon>Thermoproteota</taxon>
        <taxon>Thermoprotei</taxon>
        <taxon>Sulfolobales</taxon>
        <taxon>Sulfolobaceae</taxon>
        <taxon>Acidianus</taxon>
    </lineage>
</organism>
<sequence length="456" mass="49252">MARLEWKNVVVSGMGVFTDGYNLYSISLAYYFISSSFHFSNLSLGLIIASSYYGAAITALLFGVLADKIGRKTMYGIDASMMSIGALLQAFSQNIPELFISRLILGAGIGADYVLSPIIVAENSNAKSRGKLMVITFAVMWGLGAVAAAFVEQLTILLHLNPSLIWRIVLGVGAIPAFSVIYLRRKVFETILYVTRVKPKEEEIKGIEKELGKKLSINRDTSSFSHRLKSSAFLIIIASILWLLYDIYSSTFSVYGPIAVAGNLGISPIEFTYIAQFAAGIPGQIICISLIDKVGRKPLIVLGYAGVALWLFMYFLLLSSPSIFGLHFSIPKNPIDASKALTGTAAMLGFLFYLLNYLFSAIGPASIIGSAMVTPELVPTKVRGTGQAISVSIDRLSAALASTAFPLLLSDYGFPLMVGIYSAIALISSLITLFLIPETKGKELEYVVLKSSSKNG</sequence>
<dbReference type="InterPro" id="IPR005829">
    <property type="entry name" value="Sugar_transporter_CS"/>
</dbReference>
<evidence type="ECO:0000256" key="5">
    <source>
        <dbReference type="SAM" id="Phobius"/>
    </source>
</evidence>
<dbReference type="InterPro" id="IPR005828">
    <property type="entry name" value="MFS_sugar_transport-like"/>
</dbReference>
<dbReference type="PANTHER" id="PTHR23508:SF10">
    <property type="entry name" value="CARBOXYLIC ACID TRANSPORTER PROTEIN HOMOLOG"/>
    <property type="match status" value="1"/>
</dbReference>
<feature type="transmembrane region" description="Helical" evidence="5">
    <location>
        <begin position="340"/>
        <end position="359"/>
    </location>
</feature>
<evidence type="ECO:0000256" key="1">
    <source>
        <dbReference type="ARBA" id="ARBA00004141"/>
    </source>
</evidence>
<keyword evidence="2 5" id="KW-0812">Transmembrane</keyword>
<dbReference type="SUPFAM" id="SSF103473">
    <property type="entry name" value="MFS general substrate transporter"/>
    <property type="match status" value="1"/>
</dbReference>
<dbReference type="GO" id="GO:0005886">
    <property type="term" value="C:plasma membrane"/>
    <property type="evidence" value="ECO:0007669"/>
    <property type="project" value="TreeGrafter"/>
</dbReference>
<keyword evidence="4 5" id="KW-0472">Membrane</keyword>
<dbReference type="GeneID" id="36836689"/>
<dbReference type="Proteomes" id="UP000248410">
    <property type="component" value="Chromosome"/>
</dbReference>
<gene>
    <name evidence="7" type="ORF">DFR86_01930</name>
</gene>
<feature type="transmembrane region" description="Helical" evidence="5">
    <location>
        <begin position="228"/>
        <end position="245"/>
    </location>
</feature>
<dbReference type="PANTHER" id="PTHR23508">
    <property type="entry name" value="CARBOXYLIC ACID TRANSPORTER PROTEIN HOMOLOG"/>
    <property type="match status" value="1"/>
</dbReference>
<dbReference type="InterPro" id="IPR020846">
    <property type="entry name" value="MFS_dom"/>
</dbReference>
<evidence type="ECO:0000256" key="3">
    <source>
        <dbReference type="ARBA" id="ARBA00022989"/>
    </source>
</evidence>
<dbReference type="RefSeq" id="WP_110379317.1">
    <property type="nucleotide sequence ID" value="NZ_CP029288.2"/>
</dbReference>
<evidence type="ECO:0000313" key="8">
    <source>
        <dbReference type="Proteomes" id="UP000248410"/>
    </source>
</evidence>
<evidence type="ECO:0000313" key="7">
    <source>
        <dbReference type="EMBL" id="AWR96427.1"/>
    </source>
</evidence>
<dbReference type="InterPro" id="IPR036259">
    <property type="entry name" value="MFS_trans_sf"/>
</dbReference>
<evidence type="ECO:0000259" key="6">
    <source>
        <dbReference type="PROSITE" id="PS50850"/>
    </source>
</evidence>
<dbReference type="OrthoDB" id="117970at2157"/>
<name>A0A2U9IK59_9CREN</name>
<feature type="transmembrane region" description="Helical" evidence="5">
    <location>
        <begin position="412"/>
        <end position="436"/>
    </location>
</feature>
<feature type="transmembrane region" description="Helical" evidence="5">
    <location>
        <begin position="21"/>
        <end position="39"/>
    </location>
</feature>
<keyword evidence="3 5" id="KW-1133">Transmembrane helix</keyword>
<protein>
    <submittedName>
        <fullName evidence="7">MFS transporter</fullName>
    </submittedName>
</protein>
<dbReference type="PROSITE" id="PS50850">
    <property type="entry name" value="MFS"/>
    <property type="match status" value="1"/>
</dbReference>
<feature type="transmembrane region" description="Helical" evidence="5">
    <location>
        <begin position="132"/>
        <end position="151"/>
    </location>
</feature>
<dbReference type="GO" id="GO:0046943">
    <property type="term" value="F:carboxylic acid transmembrane transporter activity"/>
    <property type="evidence" value="ECO:0007669"/>
    <property type="project" value="TreeGrafter"/>
</dbReference>
<feature type="transmembrane region" description="Helical" evidence="5">
    <location>
        <begin position="163"/>
        <end position="183"/>
    </location>
</feature>
<feature type="domain" description="Major facilitator superfamily (MFS) profile" evidence="6">
    <location>
        <begin position="8"/>
        <end position="440"/>
    </location>
</feature>